<organism evidence="2 3">
    <name type="scientific">Nocardia wallacei</name>
    <dbReference type="NCBI Taxonomy" id="480035"/>
    <lineage>
        <taxon>Bacteria</taxon>
        <taxon>Bacillati</taxon>
        <taxon>Actinomycetota</taxon>
        <taxon>Actinomycetes</taxon>
        <taxon>Mycobacteriales</taxon>
        <taxon>Nocardiaceae</taxon>
        <taxon>Nocardia</taxon>
    </lineage>
</organism>
<evidence type="ECO:0000256" key="1">
    <source>
        <dbReference type="SAM" id="SignalP"/>
    </source>
</evidence>
<dbReference type="AlphaFoldDB" id="A0A7G1KMQ9"/>
<accession>A0A7G1KMQ9</accession>
<sequence>MKSQIIRPLVVAGLALSVVSLGGGMASAESDGVTIADAVNPVAGSVELCVPVPLGPVEFSLCL</sequence>
<evidence type="ECO:0000313" key="2">
    <source>
        <dbReference type="EMBL" id="BCK56121.1"/>
    </source>
</evidence>
<gene>
    <name evidence="2" type="ORF">NWFMUON74_38930</name>
</gene>
<dbReference type="EMBL" id="AP023396">
    <property type="protein sequence ID" value="BCK56121.1"/>
    <property type="molecule type" value="Genomic_DNA"/>
</dbReference>
<protein>
    <recommendedName>
        <fullName evidence="4">Chaplin domain-containing protein</fullName>
    </recommendedName>
</protein>
<feature type="chain" id="PRO_5028958859" description="Chaplin domain-containing protein" evidence="1">
    <location>
        <begin position="29"/>
        <end position="63"/>
    </location>
</feature>
<dbReference type="Proteomes" id="UP000516173">
    <property type="component" value="Chromosome"/>
</dbReference>
<proteinExistence type="predicted"/>
<evidence type="ECO:0008006" key="4">
    <source>
        <dbReference type="Google" id="ProtNLM"/>
    </source>
</evidence>
<keyword evidence="3" id="KW-1185">Reference proteome</keyword>
<feature type="signal peptide" evidence="1">
    <location>
        <begin position="1"/>
        <end position="28"/>
    </location>
</feature>
<keyword evidence="1" id="KW-0732">Signal</keyword>
<reference evidence="2 3" key="1">
    <citation type="submission" date="2020-08" db="EMBL/GenBank/DDBJ databases">
        <title>Genome Sequencing of Nocardia wallacei strain FMUON74 and assembly.</title>
        <authorList>
            <person name="Toyokawa M."/>
            <person name="Uesaka K."/>
        </authorList>
    </citation>
    <scope>NUCLEOTIDE SEQUENCE [LARGE SCALE GENOMIC DNA]</scope>
    <source>
        <strain evidence="2 3">FMUON74</strain>
    </source>
</reference>
<name>A0A7G1KMQ9_9NOCA</name>
<dbReference type="KEGG" id="nwl:NWFMUON74_38930"/>
<evidence type="ECO:0000313" key="3">
    <source>
        <dbReference type="Proteomes" id="UP000516173"/>
    </source>
</evidence>